<dbReference type="PANTHER" id="PTHR11562">
    <property type="entry name" value="CATION EFFLUX PROTEIN/ ZINC TRANSPORTER"/>
    <property type="match status" value="1"/>
</dbReference>
<dbReference type="EMBL" id="AGCM01000020">
    <property type="protein sequence ID" value="EHM55860.1"/>
    <property type="molecule type" value="Genomic_DNA"/>
</dbReference>
<keyword evidence="3" id="KW-0862">Zinc</keyword>
<evidence type="ECO:0000256" key="4">
    <source>
        <dbReference type="ARBA" id="ARBA00022989"/>
    </source>
</evidence>
<proteinExistence type="predicted"/>
<keyword evidence="3" id="KW-0864">Zinc transport</keyword>
<protein>
    <submittedName>
        <fullName evidence="8">Cadmium, cobalt and zinc/H(+)-K(+) antiporter domain protein</fullName>
    </submittedName>
</protein>
<dbReference type="NCBIfam" id="TIGR01297">
    <property type="entry name" value="CDF"/>
    <property type="match status" value="1"/>
</dbReference>
<dbReference type="InterPro" id="IPR002524">
    <property type="entry name" value="Cation_efflux"/>
</dbReference>
<dbReference type="InterPro" id="IPR058533">
    <property type="entry name" value="Cation_efflux_TM"/>
</dbReference>
<dbReference type="SUPFAM" id="SSF161111">
    <property type="entry name" value="Cation efflux protein transmembrane domain-like"/>
    <property type="match status" value="1"/>
</dbReference>
<dbReference type="InterPro" id="IPR050681">
    <property type="entry name" value="CDF/SLC30A"/>
</dbReference>
<dbReference type="Gene3D" id="1.20.1510.10">
    <property type="entry name" value="Cation efflux protein transmembrane domain"/>
    <property type="match status" value="1"/>
</dbReference>
<comment type="subcellular location">
    <subcellularLocation>
        <location evidence="1">Membrane</location>
        <topology evidence="1">Multi-pass membrane protein</topology>
    </subcellularLocation>
</comment>
<evidence type="ECO:0000259" key="7">
    <source>
        <dbReference type="Pfam" id="PF01545"/>
    </source>
</evidence>
<dbReference type="Pfam" id="PF01545">
    <property type="entry name" value="Cation_efflux"/>
    <property type="match status" value="1"/>
</dbReference>
<keyword evidence="4 6" id="KW-1133">Transmembrane helix</keyword>
<dbReference type="STRING" id="797473.HMPREF9080_00369"/>
<evidence type="ECO:0000313" key="9">
    <source>
        <dbReference type="Proteomes" id="UP000004750"/>
    </source>
</evidence>
<dbReference type="InterPro" id="IPR027469">
    <property type="entry name" value="Cation_efflux_TMD_sf"/>
</dbReference>
<feature type="transmembrane region" description="Helical" evidence="6">
    <location>
        <begin position="55"/>
        <end position="78"/>
    </location>
</feature>
<dbReference type="Proteomes" id="UP000004750">
    <property type="component" value="Unassembled WGS sequence"/>
</dbReference>
<dbReference type="PATRIC" id="fig|797473.3.peg.307"/>
<keyword evidence="3" id="KW-0406">Ion transport</keyword>
<accession>G9ZC87</accession>
<evidence type="ECO:0000313" key="8">
    <source>
        <dbReference type="EMBL" id="EHM55860.1"/>
    </source>
</evidence>
<sequence length="147" mass="15977">MANDSLSLFLALLALFLPPRGQKGFALLNGASLLLVALLILHEAWERWASPTPMLAGPMLAVAFAGLLVNLIIARLMLHGDHSNLNVKAAYLHVLADLLGSVVAIVAGLSAWLLDWQWVDSAASALLALFILKSGWQISCQAWREWR</sequence>
<evidence type="ECO:0000256" key="2">
    <source>
        <dbReference type="ARBA" id="ARBA00022692"/>
    </source>
</evidence>
<evidence type="ECO:0000256" key="3">
    <source>
        <dbReference type="ARBA" id="ARBA00022906"/>
    </source>
</evidence>
<dbReference type="GO" id="GO:0005385">
    <property type="term" value="F:zinc ion transmembrane transporter activity"/>
    <property type="evidence" value="ECO:0007669"/>
    <property type="project" value="TreeGrafter"/>
</dbReference>
<dbReference type="GO" id="GO:0005886">
    <property type="term" value="C:plasma membrane"/>
    <property type="evidence" value="ECO:0007669"/>
    <property type="project" value="TreeGrafter"/>
</dbReference>
<evidence type="ECO:0000256" key="1">
    <source>
        <dbReference type="ARBA" id="ARBA00004141"/>
    </source>
</evidence>
<dbReference type="PANTHER" id="PTHR11562:SF17">
    <property type="entry name" value="RE54080P-RELATED"/>
    <property type="match status" value="1"/>
</dbReference>
<feature type="transmembrane region" description="Helical" evidence="6">
    <location>
        <begin position="90"/>
        <end position="112"/>
    </location>
</feature>
<keyword evidence="2 6" id="KW-0812">Transmembrane</keyword>
<dbReference type="HOGENOM" id="CLU_013430_0_5_6"/>
<feature type="domain" description="Cation efflux protein transmembrane" evidence="7">
    <location>
        <begin position="25"/>
        <end position="139"/>
    </location>
</feature>
<organism evidence="8 9">
    <name type="scientific">Cardiobacterium valvarum F0432</name>
    <dbReference type="NCBI Taxonomy" id="797473"/>
    <lineage>
        <taxon>Bacteria</taxon>
        <taxon>Pseudomonadati</taxon>
        <taxon>Pseudomonadota</taxon>
        <taxon>Gammaproteobacteria</taxon>
        <taxon>Cardiobacteriales</taxon>
        <taxon>Cardiobacteriaceae</taxon>
        <taxon>Cardiobacterium</taxon>
    </lineage>
</organism>
<dbReference type="AlphaFoldDB" id="G9ZC87"/>
<name>G9ZC87_9GAMM</name>
<evidence type="ECO:0000256" key="5">
    <source>
        <dbReference type="ARBA" id="ARBA00023136"/>
    </source>
</evidence>
<keyword evidence="3" id="KW-0813">Transport</keyword>
<reference evidence="8 9" key="1">
    <citation type="submission" date="2011-08" db="EMBL/GenBank/DDBJ databases">
        <authorList>
            <person name="Weinstock G."/>
            <person name="Sodergren E."/>
            <person name="Clifton S."/>
            <person name="Fulton L."/>
            <person name="Fulton B."/>
            <person name="Courtney L."/>
            <person name="Fronick C."/>
            <person name="Harrison M."/>
            <person name="Strong C."/>
            <person name="Farmer C."/>
            <person name="Delahaunty K."/>
            <person name="Markovic C."/>
            <person name="Hall O."/>
            <person name="Minx P."/>
            <person name="Tomlinson C."/>
            <person name="Mitreva M."/>
            <person name="Hou S."/>
            <person name="Chen J."/>
            <person name="Wollam A."/>
            <person name="Pepin K.H."/>
            <person name="Johnson M."/>
            <person name="Bhonagiri V."/>
            <person name="Zhang X."/>
            <person name="Suruliraj S."/>
            <person name="Warren W."/>
            <person name="Chinwalla A."/>
            <person name="Mardis E.R."/>
            <person name="Wilson R.K."/>
        </authorList>
    </citation>
    <scope>NUCLEOTIDE SEQUENCE [LARGE SCALE GENOMIC DNA]</scope>
    <source>
        <strain evidence="8 9">F0432</strain>
    </source>
</reference>
<evidence type="ECO:0000256" key="6">
    <source>
        <dbReference type="SAM" id="Phobius"/>
    </source>
</evidence>
<comment type="caution">
    <text evidence="8">The sequence shown here is derived from an EMBL/GenBank/DDBJ whole genome shotgun (WGS) entry which is preliminary data.</text>
</comment>
<keyword evidence="5 6" id="KW-0472">Membrane</keyword>
<gene>
    <name evidence="8" type="ORF">HMPREF9080_00369</name>
</gene>